<dbReference type="InterPro" id="IPR026103">
    <property type="entry name" value="HARBI1_animal"/>
</dbReference>
<evidence type="ECO:0000256" key="2">
    <source>
        <dbReference type="ARBA" id="ARBA00004123"/>
    </source>
</evidence>
<keyword evidence="7" id="KW-0540">Nuclease</keyword>
<dbReference type="GO" id="GO:0005634">
    <property type="term" value="C:nucleus"/>
    <property type="evidence" value="ECO:0007669"/>
    <property type="project" value="UniProtKB-SubCell"/>
</dbReference>
<evidence type="ECO:0000256" key="8">
    <source>
        <dbReference type="ARBA" id="ARBA00022723"/>
    </source>
</evidence>
<evidence type="ECO:0000256" key="6">
    <source>
        <dbReference type="ARBA" id="ARBA00022490"/>
    </source>
</evidence>
<comment type="function">
    <text evidence="12">Transposase-derived protein that may have nuclease activity. Does not have transposase activity.</text>
</comment>
<dbReference type="GO" id="GO:0046872">
    <property type="term" value="F:metal ion binding"/>
    <property type="evidence" value="ECO:0007669"/>
    <property type="project" value="UniProtKB-KW"/>
</dbReference>
<keyword evidence="6" id="KW-0963">Cytoplasm</keyword>
<evidence type="ECO:0000256" key="11">
    <source>
        <dbReference type="ARBA" id="ARBA00030126"/>
    </source>
</evidence>
<organism evidence="15 16">
    <name type="scientific">Aphis glycines</name>
    <name type="common">Soybean aphid</name>
    <dbReference type="NCBI Taxonomy" id="307491"/>
    <lineage>
        <taxon>Eukaryota</taxon>
        <taxon>Metazoa</taxon>
        <taxon>Ecdysozoa</taxon>
        <taxon>Arthropoda</taxon>
        <taxon>Hexapoda</taxon>
        <taxon>Insecta</taxon>
        <taxon>Pterygota</taxon>
        <taxon>Neoptera</taxon>
        <taxon>Paraneoptera</taxon>
        <taxon>Hemiptera</taxon>
        <taxon>Sternorrhyncha</taxon>
        <taxon>Aphidomorpha</taxon>
        <taxon>Aphidoidea</taxon>
        <taxon>Aphididae</taxon>
        <taxon>Aphidini</taxon>
        <taxon>Aphis</taxon>
        <taxon>Aphis</taxon>
    </lineage>
</organism>
<sequence>MLVETSIENLIEEIEKRPALYKKQLKEYSDINLKKKLWEEVCEVVISDWNELGAQEKTKQEEIVPQYDNETYFGHFRISRHVSTMIAHLYRNSNYFKNNKYGQFGQIPADDQIIIFMWFVGYQIASFRDVADRFNITLSSLHRIIERVTYFLSNYSPQIIKWPNNEQKRESEKAFRENGFPMAIGAIDGCHIKIYKPDKDPDSYINRKGYYSIQMQVVCDHKNKIIDFFAGYPGPVHDSRVFRNSPLCNSLQAKCGSYFLLGDSGYPLQNNLMTLFKDRGQLTRRQMKYNLKLSQNRYRIEHCFGILKQKFRQLYHLKFRNIVKIVHFMRACCVLYNIALDDNFLELLDETPPPTQGVMEVMEEEDIVDDYNAKIIRDTIVAEHFI</sequence>
<evidence type="ECO:0000256" key="12">
    <source>
        <dbReference type="ARBA" id="ARBA00045850"/>
    </source>
</evidence>
<evidence type="ECO:0000256" key="1">
    <source>
        <dbReference type="ARBA" id="ARBA00001968"/>
    </source>
</evidence>
<gene>
    <name evidence="15" type="ORF">AGLY_011960</name>
</gene>
<keyword evidence="9" id="KW-0378">Hydrolase</keyword>
<evidence type="ECO:0000256" key="4">
    <source>
        <dbReference type="ARBA" id="ARBA00006958"/>
    </source>
</evidence>
<evidence type="ECO:0000256" key="7">
    <source>
        <dbReference type="ARBA" id="ARBA00022722"/>
    </source>
</evidence>
<dbReference type="InterPro" id="IPR027806">
    <property type="entry name" value="HARBI1_dom"/>
</dbReference>
<dbReference type="OrthoDB" id="6582221at2759"/>
<comment type="similarity">
    <text evidence="4">Belongs to the HARBI1 family.</text>
</comment>
<name>A0A6G0TBP9_APHGL</name>
<evidence type="ECO:0000256" key="5">
    <source>
        <dbReference type="ARBA" id="ARBA00015519"/>
    </source>
</evidence>
<feature type="domain" description="MADF" evidence="13">
    <location>
        <begin position="10"/>
        <end position="46"/>
    </location>
</feature>
<comment type="subcellular location">
    <subcellularLocation>
        <location evidence="3">Cytoplasm</location>
    </subcellularLocation>
    <subcellularLocation>
        <location evidence="2">Nucleus</location>
    </subcellularLocation>
</comment>
<keyword evidence="10" id="KW-0539">Nucleus</keyword>
<evidence type="ECO:0000256" key="9">
    <source>
        <dbReference type="ARBA" id="ARBA00022801"/>
    </source>
</evidence>
<evidence type="ECO:0000259" key="14">
    <source>
        <dbReference type="Pfam" id="PF13359"/>
    </source>
</evidence>
<feature type="domain" description="DDE Tnp4" evidence="14">
    <location>
        <begin position="187"/>
        <end position="337"/>
    </location>
</feature>
<dbReference type="GO" id="GO:0004518">
    <property type="term" value="F:nuclease activity"/>
    <property type="evidence" value="ECO:0007669"/>
    <property type="project" value="UniProtKB-KW"/>
</dbReference>
<dbReference type="EMBL" id="VYZN01000046">
    <property type="protein sequence ID" value="KAE9529164.1"/>
    <property type="molecule type" value="Genomic_DNA"/>
</dbReference>
<comment type="cofactor">
    <cofactor evidence="1">
        <name>a divalent metal cation</name>
        <dbReference type="ChEBI" id="CHEBI:60240"/>
    </cofactor>
</comment>
<evidence type="ECO:0000313" key="15">
    <source>
        <dbReference type="EMBL" id="KAE9529164.1"/>
    </source>
</evidence>
<evidence type="ECO:0000256" key="3">
    <source>
        <dbReference type="ARBA" id="ARBA00004496"/>
    </source>
</evidence>
<dbReference type="GO" id="GO:0005737">
    <property type="term" value="C:cytoplasm"/>
    <property type="evidence" value="ECO:0007669"/>
    <property type="project" value="UniProtKB-SubCell"/>
</dbReference>
<dbReference type="PANTHER" id="PTHR22930">
    <property type="match status" value="1"/>
</dbReference>
<dbReference type="InterPro" id="IPR006578">
    <property type="entry name" value="MADF-dom"/>
</dbReference>
<evidence type="ECO:0000259" key="13">
    <source>
        <dbReference type="Pfam" id="PF10545"/>
    </source>
</evidence>
<comment type="caution">
    <text evidence="15">The sequence shown here is derived from an EMBL/GenBank/DDBJ whole genome shotgun (WGS) entry which is preliminary data.</text>
</comment>
<evidence type="ECO:0000256" key="10">
    <source>
        <dbReference type="ARBA" id="ARBA00023242"/>
    </source>
</evidence>
<keyword evidence="16" id="KW-1185">Reference proteome</keyword>
<dbReference type="PANTHER" id="PTHR22930:SF85">
    <property type="entry name" value="GH03217P-RELATED"/>
    <property type="match status" value="1"/>
</dbReference>
<dbReference type="AlphaFoldDB" id="A0A6G0TBP9"/>
<dbReference type="PRINTS" id="PR02086">
    <property type="entry name" value="PUTNUCHARBI1"/>
</dbReference>
<dbReference type="InterPro" id="IPR045249">
    <property type="entry name" value="HARBI1-like"/>
</dbReference>
<dbReference type="Proteomes" id="UP000475862">
    <property type="component" value="Unassembled WGS sequence"/>
</dbReference>
<proteinExistence type="inferred from homology"/>
<accession>A0A6G0TBP9</accession>
<reference evidence="15 16" key="1">
    <citation type="submission" date="2019-08" db="EMBL/GenBank/DDBJ databases">
        <title>The genome of the soybean aphid Biotype 1, its phylome, world population structure and adaptation to the North American continent.</title>
        <authorList>
            <person name="Giordano R."/>
            <person name="Donthu R.K."/>
            <person name="Hernandez A.G."/>
            <person name="Wright C.L."/>
            <person name="Zimin A.V."/>
        </authorList>
    </citation>
    <scope>NUCLEOTIDE SEQUENCE [LARGE SCALE GENOMIC DNA]</scope>
    <source>
        <tissue evidence="15">Whole aphids</tissue>
    </source>
</reference>
<keyword evidence="8" id="KW-0479">Metal-binding</keyword>
<evidence type="ECO:0000313" key="16">
    <source>
        <dbReference type="Proteomes" id="UP000475862"/>
    </source>
</evidence>
<dbReference type="GO" id="GO:0016787">
    <property type="term" value="F:hydrolase activity"/>
    <property type="evidence" value="ECO:0007669"/>
    <property type="project" value="UniProtKB-KW"/>
</dbReference>
<dbReference type="Pfam" id="PF10545">
    <property type="entry name" value="MADF_DNA_bdg"/>
    <property type="match status" value="1"/>
</dbReference>
<dbReference type="Pfam" id="PF13359">
    <property type="entry name" value="DDE_Tnp_4"/>
    <property type="match status" value="1"/>
</dbReference>
<protein>
    <recommendedName>
        <fullName evidence="5">Putative nuclease HARBI1</fullName>
    </recommendedName>
    <alternativeName>
        <fullName evidence="11">Harbinger transposase-derived nuclease</fullName>
    </alternativeName>
</protein>